<dbReference type="RefSeq" id="WP_044184332.1">
    <property type="nucleotide sequence ID" value="NZ_JMCB01000003.1"/>
</dbReference>
<dbReference type="AlphaFoldDB" id="A0A085WQG7"/>
<keyword evidence="3" id="KW-1185">Reference proteome</keyword>
<dbReference type="Proteomes" id="UP000028725">
    <property type="component" value="Unassembled WGS sequence"/>
</dbReference>
<accession>A0A085WQG7</accession>
<protein>
    <submittedName>
        <fullName evidence="2">Uncharacterized protein</fullName>
    </submittedName>
</protein>
<evidence type="ECO:0000313" key="2">
    <source>
        <dbReference type="EMBL" id="KFE69930.1"/>
    </source>
</evidence>
<gene>
    <name evidence="2" type="ORF">DB31_4972</name>
</gene>
<feature type="coiled-coil region" evidence="1">
    <location>
        <begin position="136"/>
        <end position="224"/>
    </location>
</feature>
<proteinExistence type="predicted"/>
<feature type="coiled-coil region" evidence="1">
    <location>
        <begin position="81"/>
        <end position="108"/>
    </location>
</feature>
<dbReference type="STRING" id="394096.DB31_4972"/>
<keyword evidence="1" id="KW-0175">Coiled coil</keyword>
<evidence type="ECO:0000256" key="1">
    <source>
        <dbReference type="SAM" id="Coils"/>
    </source>
</evidence>
<sequence>MAKAESYNDLIFQLGDLARDRLPGKPNCPRTMDRVYRAEEGLVARRDELGALEQEMNEEDASWQDFQAQQAQEKAGLQVTIKKFKKAVDAIEGKVREMRKALSSKKAELRYGLDGLKKLEAKIHDMEMTRKDPLEVATARENLKKNRLKMMRMQRDIEQIQDDLDQALTPVPGQPGAPGILAHKRMLEIQDEAEERKDAFEQRMAELDEAIGQKEQEIQAAEDYLDQALFLLGEDVYKQRIADAQLAPFYPRLDRAQ</sequence>
<name>A0A085WQG7_9BACT</name>
<dbReference type="OrthoDB" id="5380315at2"/>
<dbReference type="PATRIC" id="fig|394096.3.peg.1455"/>
<reference evidence="2 3" key="1">
    <citation type="submission" date="2014-04" db="EMBL/GenBank/DDBJ databases">
        <title>Genome assembly of Hyalangium minutum DSM 14724.</title>
        <authorList>
            <person name="Sharma G."/>
            <person name="Subramanian S."/>
        </authorList>
    </citation>
    <scope>NUCLEOTIDE SEQUENCE [LARGE SCALE GENOMIC DNA]</scope>
    <source>
        <strain evidence="2 3">DSM 14724</strain>
    </source>
</reference>
<dbReference type="EMBL" id="JMCB01000003">
    <property type="protein sequence ID" value="KFE69930.1"/>
    <property type="molecule type" value="Genomic_DNA"/>
</dbReference>
<evidence type="ECO:0000313" key="3">
    <source>
        <dbReference type="Proteomes" id="UP000028725"/>
    </source>
</evidence>
<comment type="caution">
    <text evidence="2">The sequence shown here is derived from an EMBL/GenBank/DDBJ whole genome shotgun (WGS) entry which is preliminary data.</text>
</comment>
<organism evidence="2 3">
    <name type="scientific">Hyalangium minutum</name>
    <dbReference type="NCBI Taxonomy" id="394096"/>
    <lineage>
        <taxon>Bacteria</taxon>
        <taxon>Pseudomonadati</taxon>
        <taxon>Myxococcota</taxon>
        <taxon>Myxococcia</taxon>
        <taxon>Myxococcales</taxon>
        <taxon>Cystobacterineae</taxon>
        <taxon>Archangiaceae</taxon>
        <taxon>Hyalangium</taxon>
    </lineage>
</organism>